<keyword evidence="10" id="KW-0067">ATP-binding</keyword>
<protein>
    <recommendedName>
        <fullName evidence="3">histidine kinase</fullName>
        <ecNumber evidence="3">2.7.13.3</ecNumber>
    </recommendedName>
</protein>
<evidence type="ECO:0000313" key="16">
    <source>
        <dbReference type="EMBL" id="MFC4619816.1"/>
    </source>
</evidence>
<evidence type="ECO:0000256" key="2">
    <source>
        <dbReference type="ARBA" id="ARBA00004651"/>
    </source>
</evidence>
<dbReference type="InterPro" id="IPR005467">
    <property type="entry name" value="His_kinase_dom"/>
</dbReference>
<feature type="transmembrane region" description="Helical" evidence="14">
    <location>
        <begin position="35"/>
        <end position="54"/>
    </location>
</feature>
<dbReference type="SUPFAM" id="SSF55874">
    <property type="entry name" value="ATPase domain of HSP90 chaperone/DNA topoisomerase II/histidine kinase"/>
    <property type="match status" value="1"/>
</dbReference>
<keyword evidence="4" id="KW-1003">Cell membrane</keyword>
<keyword evidence="17" id="KW-1185">Reference proteome</keyword>
<sequence>MTLFIKEHFPLVVLNLLQLFFLYLIYWLAGNEHPVIALYAVGLGVFLLVLYLVGKYINNRVLYRRLLTPDENIENTINLTTHTALGHAVRDLLKHQYRLYLSKLEAVLHRQQDYYRFVNQWIHQMKTPIAVIELIVQNDDDPRFREIQAELDRLSKGLEMALYFARLEDFKQDFRAENVRLAEIAGRVVQENKRYFIRHQVYPEVKVPDNLTALSDAKWLPFILNQLVTNAVKYSAGSGQKVIIHGYRKDARHVALEVVDYGVGIVKEDQGRVFRPFFTGENGRKTRESSGMGLYLVKEICTRLGHDIELESTVGVGTKVTLILNGTSQQR</sequence>
<evidence type="ECO:0000256" key="7">
    <source>
        <dbReference type="ARBA" id="ARBA00022692"/>
    </source>
</evidence>
<dbReference type="InterPro" id="IPR036890">
    <property type="entry name" value="HATPase_C_sf"/>
</dbReference>
<dbReference type="InterPro" id="IPR003661">
    <property type="entry name" value="HisK_dim/P_dom"/>
</dbReference>
<dbReference type="InterPro" id="IPR050351">
    <property type="entry name" value="BphY/WalK/GraS-like"/>
</dbReference>
<evidence type="ECO:0000256" key="12">
    <source>
        <dbReference type="ARBA" id="ARBA00023012"/>
    </source>
</evidence>
<evidence type="ECO:0000256" key="9">
    <source>
        <dbReference type="ARBA" id="ARBA00022777"/>
    </source>
</evidence>
<keyword evidence="8" id="KW-0547">Nucleotide-binding</keyword>
<dbReference type="Proteomes" id="UP001596022">
    <property type="component" value="Unassembled WGS sequence"/>
</dbReference>
<organism evidence="16 17">
    <name type="scientific">Camelliibacillus cellulosilyticus</name>
    <dbReference type="NCBI Taxonomy" id="2174486"/>
    <lineage>
        <taxon>Bacteria</taxon>
        <taxon>Bacillati</taxon>
        <taxon>Bacillota</taxon>
        <taxon>Bacilli</taxon>
        <taxon>Bacillales</taxon>
        <taxon>Sporolactobacillaceae</taxon>
        <taxon>Camelliibacillus</taxon>
    </lineage>
</organism>
<dbReference type="PRINTS" id="PR00344">
    <property type="entry name" value="BCTRLSENSOR"/>
</dbReference>
<accession>A0ABV9GS89</accession>
<feature type="domain" description="Histidine kinase" evidence="15">
    <location>
        <begin position="120"/>
        <end position="328"/>
    </location>
</feature>
<evidence type="ECO:0000256" key="10">
    <source>
        <dbReference type="ARBA" id="ARBA00022840"/>
    </source>
</evidence>
<keyword evidence="12" id="KW-0902">Two-component regulatory system</keyword>
<evidence type="ECO:0000259" key="15">
    <source>
        <dbReference type="PROSITE" id="PS50109"/>
    </source>
</evidence>
<name>A0ABV9GS89_9BACL</name>
<evidence type="ECO:0000313" key="17">
    <source>
        <dbReference type="Proteomes" id="UP001596022"/>
    </source>
</evidence>
<dbReference type="InterPro" id="IPR003594">
    <property type="entry name" value="HATPase_dom"/>
</dbReference>
<dbReference type="Pfam" id="PF02518">
    <property type="entry name" value="HATPase_c"/>
    <property type="match status" value="1"/>
</dbReference>
<dbReference type="Gene3D" id="3.30.565.10">
    <property type="entry name" value="Histidine kinase-like ATPase, C-terminal domain"/>
    <property type="match status" value="1"/>
</dbReference>
<comment type="subcellular location">
    <subcellularLocation>
        <location evidence="2">Cell membrane</location>
        <topology evidence="2">Multi-pass membrane protein</topology>
    </subcellularLocation>
</comment>
<comment type="catalytic activity">
    <reaction evidence="1">
        <text>ATP + protein L-histidine = ADP + protein N-phospho-L-histidine.</text>
        <dbReference type="EC" id="2.7.13.3"/>
    </reaction>
</comment>
<keyword evidence="6 16" id="KW-0808">Transferase</keyword>
<evidence type="ECO:0000256" key="8">
    <source>
        <dbReference type="ARBA" id="ARBA00022741"/>
    </source>
</evidence>
<comment type="caution">
    <text evidence="16">The sequence shown here is derived from an EMBL/GenBank/DDBJ whole genome shotgun (WGS) entry which is preliminary data.</text>
</comment>
<dbReference type="PANTHER" id="PTHR45453">
    <property type="entry name" value="PHOSPHATE REGULON SENSOR PROTEIN PHOR"/>
    <property type="match status" value="1"/>
</dbReference>
<evidence type="ECO:0000256" key="14">
    <source>
        <dbReference type="SAM" id="Phobius"/>
    </source>
</evidence>
<dbReference type="GO" id="GO:0004673">
    <property type="term" value="F:protein histidine kinase activity"/>
    <property type="evidence" value="ECO:0007669"/>
    <property type="project" value="UniProtKB-EC"/>
</dbReference>
<evidence type="ECO:0000256" key="6">
    <source>
        <dbReference type="ARBA" id="ARBA00022679"/>
    </source>
</evidence>
<dbReference type="EMBL" id="JBHSFW010000012">
    <property type="protein sequence ID" value="MFC4619816.1"/>
    <property type="molecule type" value="Genomic_DNA"/>
</dbReference>
<dbReference type="SMART" id="SM00387">
    <property type="entry name" value="HATPase_c"/>
    <property type="match status" value="1"/>
</dbReference>
<evidence type="ECO:0000256" key="5">
    <source>
        <dbReference type="ARBA" id="ARBA00022553"/>
    </source>
</evidence>
<keyword evidence="13 14" id="KW-0472">Membrane</keyword>
<evidence type="ECO:0000256" key="4">
    <source>
        <dbReference type="ARBA" id="ARBA00022475"/>
    </source>
</evidence>
<dbReference type="PROSITE" id="PS50109">
    <property type="entry name" value="HIS_KIN"/>
    <property type="match status" value="1"/>
</dbReference>
<keyword evidence="11 14" id="KW-1133">Transmembrane helix</keyword>
<feature type="transmembrane region" description="Helical" evidence="14">
    <location>
        <begin position="12"/>
        <end position="29"/>
    </location>
</feature>
<evidence type="ECO:0000256" key="1">
    <source>
        <dbReference type="ARBA" id="ARBA00000085"/>
    </source>
</evidence>
<dbReference type="EC" id="2.7.13.3" evidence="3"/>
<evidence type="ECO:0000256" key="13">
    <source>
        <dbReference type="ARBA" id="ARBA00023136"/>
    </source>
</evidence>
<dbReference type="InterPro" id="IPR004358">
    <property type="entry name" value="Sig_transdc_His_kin-like_C"/>
</dbReference>
<proteinExistence type="predicted"/>
<evidence type="ECO:0000256" key="3">
    <source>
        <dbReference type="ARBA" id="ARBA00012438"/>
    </source>
</evidence>
<keyword evidence="7 14" id="KW-0812">Transmembrane</keyword>
<keyword evidence="9 16" id="KW-0418">Kinase</keyword>
<keyword evidence="5" id="KW-0597">Phosphoprotein</keyword>
<reference evidence="17" key="1">
    <citation type="journal article" date="2019" name="Int. J. Syst. Evol. Microbiol.">
        <title>The Global Catalogue of Microorganisms (GCM) 10K type strain sequencing project: providing services to taxonomists for standard genome sequencing and annotation.</title>
        <authorList>
            <consortium name="The Broad Institute Genomics Platform"/>
            <consortium name="The Broad Institute Genome Sequencing Center for Infectious Disease"/>
            <person name="Wu L."/>
            <person name="Ma J."/>
        </authorList>
    </citation>
    <scope>NUCLEOTIDE SEQUENCE [LARGE SCALE GENOMIC DNA]</scope>
    <source>
        <strain evidence="17">CGMCC 1.16306</strain>
    </source>
</reference>
<evidence type="ECO:0000256" key="11">
    <source>
        <dbReference type="ARBA" id="ARBA00022989"/>
    </source>
</evidence>
<dbReference type="CDD" id="cd00082">
    <property type="entry name" value="HisKA"/>
    <property type="match status" value="1"/>
</dbReference>
<dbReference type="PANTHER" id="PTHR45453:SF2">
    <property type="entry name" value="HISTIDINE KINASE"/>
    <property type="match status" value="1"/>
</dbReference>
<gene>
    <name evidence="16" type="ORF">ACFO4N_13975</name>
</gene>
<dbReference type="RefSeq" id="WP_376846908.1">
    <property type="nucleotide sequence ID" value="NZ_JBHSFW010000012.1"/>
</dbReference>